<evidence type="ECO:0000256" key="8">
    <source>
        <dbReference type="ARBA" id="ARBA00022723"/>
    </source>
</evidence>
<dbReference type="Gene3D" id="1.10.390.10">
    <property type="entry name" value="Neutral Protease Domain 2"/>
    <property type="match status" value="1"/>
</dbReference>
<dbReference type="InterPro" id="IPR045357">
    <property type="entry name" value="Aminopeptidase_N-like_N"/>
</dbReference>
<comment type="function">
    <text evidence="12">Aminopeptidase N is involved in the degradation of intracellular peptides generated by protein breakdown during normal growth as well as in response to nutrient starvation.</text>
</comment>
<dbReference type="GO" id="GO:0008270">
    <property type="term" value="F:zinc ion binding"/>
    <property type="evidence" value="ECO:0007669"/>
    <property type="project" value="InterPro"/>
</dbReference>
<keyword evidence="11" id="KW-0482">Metalloprotease</keyword>
<organism evidence="18 19">
    <name type="scientific">Arenicella chitinivorans</name>
    <dbReference type="NCBI Taxonomy" id="1329800"/>
    <lineage>
        <taxon>Bacteria</taxon>
        <taxon>Pseudomonadati</taxon>
        <taxon>Pseudomonadota</taxon>
        <taxon>Gammaproteobacteria</taxon>
        <taxon>Arenicellales</taxon>
        <taxon>Arenicellaceae</taxon>
        <taxon>Arenicella</taxon>
    </lineage>
</organism>
<dbReference type="CDD" id="cd09600">
    <property type="entry name" value="M1_APN"/>
    <property type="match status" value="1"/>
</dbReference>
<sequence length="868" mass="98084">MLENDVSAPAMNTTIYLKEYQVPDFLISQVDLEFVLSPDNTRVKSRLKVTRNGAHDRALTLCGEKLTLISVAINDESVAADAYEQTDMSLKLPAVPNEFELVIETEIAPQQNTELSGLYRSSGNYCTQCEAEGFRRITYFLDRPDVLAEYRVRIVAPKAACPVLLSNGNPVAQGDGPDGLHWAQWHDPHPKPSYLFALVAGDLQFIEDQFTTMSGRDVALKIYTQSAYINKCAHAMASLKRSMAWDERVYGREYDLDIYNIVAVDDFNMGAMENKGLNVFNTKYVLADTDTATDADYEAVESVIAHEYFHNWSGNRVTCRDWFQLSLKEGFTVFRDQEYSADLGSRAVKRIQDVQVLRAFQFKEDSGPMAHPIRPDSYQEINNFYTATVYQKGAEVIRMLHRLLGADAFRRGTDLYFADFDGQAVTTEDFVHALERASGVDLTQFRRWYSQAGTPIIKVEQHFGDGVLTLSLQQSCPDTPGQTDKLPFHMPIEVALFSPDGKKLVAQTLSFNQAEQQFRFDNLACKPVVSVLRYFSAPVKLEYKQSNADRLHLIKYEDDGFVRWESMQQLCLAMIQPALTTGELDPRAYQRVRDAFEALMTDPNPSDKAVLAEMLTLPPAAYIAELASRVDPAAISAVRDRCIERLAKDLEKYFHALYADNNTALDTDAQSLAARRMLKNRALFYLVETGQTAYYALASHQYHAASNMTDRLAAFTALVQSHYPDRDALISDFYETWQHEPLVLDKWFAIQAMRPSSEALREVEDLLHHSDFTLTNPNRVRSVLGAFSGNLAGFHRLDGKGYALLVDYVIKLDQINPQIAARLVSSLNSWRRFTEPYASRMRTELARLNMVSQLSSDVREVVSKALSV</sequence>
<keyword evidence="8" id="KW-0479">Metal-binding</keyword>
<evidence type="ECO:0000313" key="18">
    <source>
        <dbReference type="EMBL" id="GHA14451.1"/>
    </source>
</evidence>
<evidence type="ECO:0000256" key="13">
    <source>
        <dbReference type="NCBIfam" id="TIGR02414"/>
    </source>
</evidence>
<dbReference type="InterPro" id="IPR024601">
    <property type="entry name" value="Peptidase_M1_pepN_C"/>
</dbReference>
<evidence type="ECO:0000256" key="6">
    <source>
        <dbReference type="ARBA" id="ARBA00022438"/>
    </source>
</evidence>
<dbReference type="InterPro" id="IPR001930">
    <property type="entry name" value="Peptidase_M1"/>
</dbReference>
<keyword evidence="19" id="KW-1185">Reference proteome</keyword>
<dbReference type="Pfam" id="PF11940">
    <property type="entry name" value="DUF3458"/>
    <property type="match status" value="1"/>
</dbReference>
<feature type="domain" description="Peptidase M1 alanyl aminopeptidase Ig-like fold" evidence="15">
    <location>
        <begin position="453"/>
        <end position="544"/>
    </location>
</feature>
<keyword evidence="10" id="KW-0862">Zinc</keyword>
<name>A0A918RZ86_9GAMM</name>
<dbReference type="PANTHER" id="PTHR46322:SF1">
    <property type="entry name" value="PUROMYCIN-SENSITIVE AMINOPEPTIDASE"/>
    <property type="match status" value="1"/>
</dbReference>
<dbReference type="InterPro" id="IPR035414">
    <property type="entry name" value="Peptidase_M1_pepN_Ig-like"/>
</dbReference>
<comment type="cofactor">
    <cofactor evidence="2">
        <name>Zn(2+)</name>
        <dbReference type="ChEBI" id="CHEBI:29105"/>
    </cofactor>
</comment>
<dbReference type="InterPro" id="IPR014782">
    <property type="entry name" value="Peptidase_M1_dom"/>
</dbReference>
<dbReference type="EC" id="3.4.11.2" evidence="4 13"/>
<comment type="caution">
    <text evidence="18">The sequence shown here is derived from an EMBL/GenBank/DDBJ whole genome shotgun (WGS) entry which is preliminary data.</text>
</comment>
<evidence type="ECO:0000256" key="4">
    <source>
        <dbReference type="ARBA" id="ARBA00012564"/>
    </source>
</evidence>
<dbReference type="RefSeq" id="WP_189401813.1">
    <property type="nucleotide sequence ID" value="NZ_BMXA01000004.1"/>
</dbReference>
<evidence type="ECO:0000256" key="7">
    <source>
        <dbReference type="ARBA" id="ARBA00022670"/>
    </source>
</evidence>
<dbReference type="Gene3D" id="3.30.2010.30">
    <property type="match status" value="1"/>
</dbReference>
<dbReference type="SUPFAM" id="SSF63737">
    <property type="entry name" value="Leukotriene A4 hydrolase N-terminal domain"/>
    <property type="match status" value="1"/>
</dbReference>
<dbReference type="InterPro" id="IPR037144">
    <property type="entry name" value="Peptidase_M1_pepN_C_sf"/>
</dbReference>
<dbReference type="FunFam" id="1.10.390.10:FF:000002">
    <property type="entry name" value="Aminopeptidase N"/>
    <property type="match status" value="1"/>
</dbReference>
<accession>A0A918RZ86</accession>
<dbReference type="Pfam" id="PF17432">
    <property type="entry name" value="DUF3458_C"/>
    <property type="match status" value="1"/>
</dbReference>
<gene>
    <name evidence="18" type="primary">pepN</name>
    <name evidence="18" type="ORF">GCM10008090_25300</name>
</gene>
<evidence type="ECO:0000256" key="9">
    <source>
        <dbReference type="ARBA" id="ARBA00022801"/>
    </source>
</evidence>
<protein>
    <recommendedName>
        <fullName evidence="5 13">Aminopeptidase N</fullName>
        <ecNumber evidence="4 13">3.4.11.2</ecNumber>
    </recommendedName>
</protein>
<dbReference type="Proteomes" id="UP000614811">
    <property type="component" value="Unassembled WGS sequence"/>
</dbReference>
<evidence type="ECO:0000313" key="19">
    <source>
        <dbReference type="Proteomes" id="UP000614811"/>
    </source>
</evidence>
<comment type="similarity">
    <text evidence="3">Belongs to the peptidase M1 family.</text>
</comment>
<dbReference type="FunFam" id="3.30.2010.30:FF:000002">
    <property type="entry name" value="Putative aminopeptidase N"/>
    <property type="match status" value="1"/>
</dbReference>
<dbReference type="GO" id="GO:0006508">
    <property type="term" value="P:proteolysis"/>
    <property type="evidence" value="ECO:0007669"/>
    <property type="project" value="UniProtKB-UniRule"/>
</dbReference>
<evidence type="ECO:0000259" key="16">
    <source>
        <dbReference type="Pfam" id="PF17432"/>
    </source>
</evidence>
<dbReference type="SUPFAM" id="SSF55486">
    <property type="entry name" value="Metalloproteases ('zincins'), catalytic domain"/>
    <property type="match status" value="1"/>
</dbReference>
<feature type="domain" description="Peptidase M1 alanyl aminopeptidase C-terminal" evidence="16">
    <location>
        <begin position="548"/>
        <end position="866"/>
    </location>
</feature>
<reference evidence="18" key="1">
    <citation type="journal article" date="2014" name="Int. J. Syst. Evol. Microbiol.">
        <title>Complete genome sequence of Corynebacterium casei LMG S-19264T (=DSM 44701T), isolated from a smear-ripened cheese.</title>
        <authorList>
            <consortium name="US DOE Joint Genome Institute (JGI-PGF)"/>
            <person name="Walter F."/>
            <person name="Albersmeier A."/>
            <person name="Kalinowski J."/>
            <person name="Ruckert C."/>
        </authorList>
    </citation>
    <scope>NUCLEOTIDE SEQUENCE</scope>
    <source>
        <strain evidence="18">KCTC 12711</strain>
    </source>
</reference>
<dbReference type="Pfam" id="PF01433">
    <property type="entry name" value="Peptidase_M1"/>
    <property type="match status" value="1"/>
</dbReference>
<dbReference type="InterPro" id="IPR012779">
    <property type="entry name" value="Peptidase_M1_pepN"/>
</dbReference>
<proteinExistence type="inferred from homology"/>
<dbReference type="AlphaFoldDB" id="A0A918RZ86"/>
<dbReference type="Gene3D" id="2.60.40.1730">
    <property type="entry name" value="tricorn interacting facor f3 domain"/>
    <property type="match status" value="1"/>
</dbReference>
<evidence type="ECO:0000256" key="10">
    <source>
        <dbReference type="ARBA" id="ARBA00022833"/>
    </source>
</evidence>
<keyword evidence="6 18" id="KW-0031">Aminopeptidase</keyword>
<dbReference type="Gene3D" id="2.60.40.1840">
    <property type="match status" value="1"/>
</dbReference>
<feature type="domain" description="Aminopeptidase N-like N-terminal" evidence="17">
    <location>
        <begin position="55"/>
        <end position="195"/>
    </location>
</feature>
<dbReference type="PANTHER" id="PTHR46322">
    <property type="entry name" value="PUROMYCIN-SENSITIVE AMINOPEPTIDASE"/>
    <property type="match status" value="1"/>
</dbReference>
<dbReference type="EMBL" id="BMXA01000004">
    <property type="protein sequence ID" value="GHA14451.1"/>
    <property type="molecule type" value="Genomic_DNA"/>
</dbReference>
<evidence type="ECO:0000259" key="17">
    <source>
        <dbReference type="Pfam" id="PF17900"/>
    </source>
</evidence>
<dbReference type="GO" id="GO:0016285">
    <property type="term" value="F:alanyl aminopeptidase activity"/>
    <property type="evidence" value="ECO:0007669"/>
    <property type="project" value="UniProtKB-EC"/>
</dbReference>
<reference evidence="18" key="2">
    <citation type="submission" date="2020-09" db="EMBL/GenBank/DDBJ databases">
        <authorList>
            <person name="Sun Q."/>
            <person name="Kim S."/>
        </authorList>
    </citation>
    <scope>NUCLEOTIDE SEQUENCE</scope>
    <source>
        <strain evidence="18">KCTC 12711</strain>
    </source>
</reference>
<evidence type="ECO:0000259" key="14">
    <source>
        <dbReference type="Pfam" id="PF01433"/>
    </source>
</evidence>
<keyword evidence="9" id="KW-0378">Hydrolase</keyword>
<dbReference type="InterPro" id="IPR027268">
    <property type="entry name" value="Peptidase_M4/M1_CTD_sf"/>
</dbReference>
<feature type="domain" description="Peptidase M1 membrane alanine aminopeptidase" evidence="14">
    <location>
        <begin position="235"/>
        <end position="448"/>
    </location>
</feature>
<evidence type="ECO:0000256" key="1">
    <source>
        <dbReference type="ARBA" id="ARBA00000098"/>
    </source>
</evidence>
<dbReference type="InterPro" id="IPR042097">
    <property type="entry name" value="Aminopeptidase_N-like_N_sf"/>
</dbReference>
<dbReference type="Gene3D" id="1.25.50.10">
    <property type="entry name" value="Peptidase M1, alanyl aminopeptidase, C-terminal domain"/>
    <property type="match status" value="1"/>
</dbReference>
<evidence type="ECO:0000256" key="3">
    <source>
        <dbReference type="ARBA" id="ARBA00010136"/>
    </source>
</evidence>
<evidence type="ECO:0000256" key="2">
    <source>
        <dbReference type="ARBA" id="ARBA00001947"/>
    </source>
</evidence>
<dbReference type="PRINTS" id="PR00756">
    <property type="entry name" value="ALADIPTASE"/>
</dbReference>
<evidence type="ECO:0000256" key="11">
    <source>
        <dbReference type="ARBA" id="ARBA00023049"/>
    </source>
</evidence>
<dbReference type="Pfam" id="PF17900">
    <property type="entry name" value="Peptidase_M1_N"/>
    <property type="match status" value="1"/>
</dbReference>
<evidence type="ECO:0000259" key="15">
    <source>
        <dbReference type="Pfam" id="PF11940"/>
    </source>
</evidence>
<evidence type="ECO:0000256" key="5">
    <source>
        <dbReference type="ARBA" id="ARBA00015611"/>
    </source>
</evidence>
<dbReference type="InterPro" id="IPR038438">
    <property type="entry name" value="PepN_Ig-like_sf"/>
</dbReference>
<comment type="catalytic activity">
    <reaction evidence="1">
        <text>Release of an N-terminal amino acid, Xaa-|-Yaa- from a peptide, amide or arylamide. Xaa is preferably Ala, but may be most amino acids including Pro (slow action). When a terminal hydrophobic residue is followed by a prolyl residue, the two may be released as an intact Xaa-Pro dipeptide.</text>
        <dbReference type="EC" id="3.4.11.2"/>
    </reaction>
</comment>
<keyword evidence="7" id="KW-0645">Protease</keyword>
<dbReference type="FunFam" id="2.60.40.1730:FF:000005">
    <property type="entry name" value="Aminopeptidase N"/>
    <property type="match status" value="1"/>
</dbReference>
<dbReference type="GO" id="GO:0008237">
    <property type="term" value="F:metallopeptidase activity"/>
    <property type="evidence" value="ECO:0007669"/>
    <property type="project" value="UniProtKB-UniRule"/>
</dbReference>
<dbReference type="NCBIfam" id="TIGR02414">
    <property type="entry name" value="pepN_proteo"/>
    <property type="match status" value="1"/>
</dbReference>
<evidence type="ECO:0000256" key="12">
    <source>
        <dbReference type="ARBA" id="ARBA00059739"/>
    </source>
</evidence>